<feature type="domain" description="HNH" evidence="1">
    <location>
        <begin position="9"/>
        <end position="51"/>
    </location>
</feature>
<accession>A0ABV7LA39</accession>
<name>A0ABV7LA39_9PROT</name>
<keyword evidence="2" id="KW-0540">Nuclease</keyword>
<dbReference type="CDD" id="cd00085">
    <property type="entry name" value="HNHc"/>
    <property type="match status" value="1"/>
</dbReference>
<dbReference type="EMBL" id="JBHRTR010000054">
    <property type="protein sequence ID" value="MFC3231551.1"/>
    <property type="molecule type" value="Genomic_DNA"/>
</dbReference>
<keyword evidence="2" id="KW-0255">Endonuclease</keyword>
<dbReference type="InterPro" id="IPR002711">
    <property type="entry name" value="HNH"/>
</dbReference>
<dbReference type="InterPro" id="IPR003615">
    <property type="entry name" value="HNH_nuc"/>
</dbReference>
<comment type="caution">
    <text evidence="2">The sequence shown here is derived from an EMBL/GenBank/DDBJ whole genome shotgun (WGS) entry which is preliminary data.</text>
</comment>
<reference evidence="3" key="1">
    <citation type="journal article" date="2019" name="Int. J. Syst. Evol. Microbiol.">
        <title>The Global Catalogue of Microorganisms (GCM) 10K type strain sequencing project: providing services to taxonomists for standard genome sequencing and annotation.</title>
        <authorList>
            <consortium name="The Broad Institute Genomics Platform"/>
            <consortium name="The Broad Institute Genome Sequencing Center for Infectious Disease"/>
            <person name="Wu L."/>
            <person name="Ma J."/>
        </authorList>
    </citation>
    <scope>NUCLEOTIDE SEQUENCE [LARGE SCALE GENOMIC DNA]</scope>
    <source>
        <strain evidence="3">KCTC 42964</strain>
    </source>
</reference>
<organism evidence="2 3">
    <name type="scientific">Marinibaculum pumilum</name>
    <dbReference type="NCBI Taxonomy" id="1766165"/>
    <lineage>
        <taxon>Bacteria</taxon>
        <taxon>Pseudomonadati</taxon>
        <taxon>Pseudomonadota</taxon>
        <taxon>Alphaproteobacteria</taxon>
        <taxon>Rhodospirillales</taxon>
        <taxon>Rhodospirillaceae</taxon>
        <taxon>Marinibaculum</taxon>
    </lineage>
</organism>
<dbReference type="RefSeq" id="WP_379907051.1">
    <property type="nucleotide sequence ID" value="NZ_JBHRTR010000054.1"/>
</dbReference>
<dbReference type="Pfam" id="PF01844">
    <property type="entry name" value="HNH"/>
    <property type="match status" value="1"/>
</dbReference>
<evidence type="ECO:0000259" key="1">
    <source>
        <dbReference type="Pfam" id="PF01844"/>
    </source>
</evidence>
<protein>
    <submittedName>
        <fullName evidence="2">HNH endonuclease</fullName>
    </submittedName>
</protein>
<sequence length="96" mass="11086">MPPALPGNCPICGRPLVDGPSIDRHHWRPKSHGGRDWSWLHLVCHRMIHRRFSETELAAAYDTAAAVAGDPDIARFVRWVRKKPADYVDWPKRPRR</sequence>
<gene>
    <name evidence="2" type="ORF">ACFOGJ_30165</name>
</gene>
<dbReference type="GO" id="GO:0004519">
    <property type="term" value="F:endonuclease activity"/>
    <property type="evidence" value="ECO:0007669"/>
    <property type="project" value="UniProtKB-KW"/>
</dbReference>
<dbReference type="Proteomes" id="UP001595528">
    <property type="component" value="Unassembled WGS sequence"/>
</dbReference>
<keyword evidence="2" id="KW-0378">Hydrolase</keyword>
<evidence type="ECO:0000313" key="3">
    <source>
        <dbReference type="Proteomes" id="UP001595528"/>
    </source>
</evidence>
<evidence type="ECO:0000313" key="2">
    <source>
        <dbReference type="EMBL" id="MFC3231551.1"/>
    </source>
</evidence>
<proteinExistence type="predicted"/>
<keyword evidence="3" id="KW-1185">Reference proteome</keyword>